<dbReference type="PROSITE" id="PS00107">
    <property type="entry name" value="PROTEIN_KINASE_ATP"/>
    <property type="match status" value="1"/>
</dbReference>
<dbReference type="Pfam" id="PF13855">
    <property type="entry name" value="LRR_8"/>
    <property type="match status" value="1"/>
</dbReference>
<proteinExistence type="predicted"/>
<dbReference type="GO" id="GO:0005524">
    <property type="term" value="F:ATP binding"/>
    <property type="evidence" value="ECO:0007669"/>
    <property type="project" value="UniProtKB-UniRule"/>
</dbReference>
<keyword evidence="3" id="KW-0067">ATP-binding</keyword>
<dbReference type="Gene3D" id="3.30.200.20">
    <property type="entry name" value="Phosphorylase Kinase, domain 1"/>
    <property type="match status" value="1"/>
</dbReference>
<dbReference type="Proteomes" id="UP000001822">
    <property type="component" value="Chromosome"/>
</dbReference>
<dbReference type="InterPro" id="IPR017441">
    <property type="entry name" value="Protein_kinase_ATP_BS"/>
</dbReference>
<dbReference type="InterPro" id="IPR032675">
    <property type="entry name" value="LRR_dom_sf"/>
</dbReference>
<keyword evidence="5" id="KW-0723">Serine/threonine-protein kinase</keyword>
<dbReference type="PROSITE" id="PS51450">
    <property type="entry name" value="LRR"/>
    <property type="match status" value="1"/>
</dbReference>
<gene>
    <name evidence="5" type="ordered locus">CHU_2142</name>
</gene>
<dbReference type="InterPro" id="IPR001245">
    <property type="entry name" value="Ser-Thr/Tyr_kinase_cat_dom"/>
</dbReference>
<dbReference type="InterPro" id="IPR003591">
    <property type="entry name" value="Leu-rich_rpt_typical-subtyp"/>
</dbReference>
<protein>
    <submittedName>
        <fullName evidence="5">Serine/threonine protein kinase</fullName>
    </submittedName>
</protein>
<keyword evidence="5" id="KW-0808">Transferase</keyword>
<dbReference type="Gene3D" id="3.80.10.10">
    <property type="entry name" value="Ribonuclease Inhibitor"/>
    <property type="match status" value="2"/>
</dbReference>
<dbReference type="AlphaFoldDB" id="A0A6N4SSP6"/>
<evidence type="ECO:0000256" key="2">
    <source>
        <dbReference type="ARBA" id="ARBA00022737"/>
    </source>
</evidence>
<evidence type="ECO:0000313" key="6">
    <source>
        <dbReference type="Proteomes" id="UP000001822"/>
    </source>
</evidence>
<keyword evidence="6" id="KW-1185">Reference proteome</keyword>
<dbReference type="PANTHER" id="PTHR48051:SF1">
    <property type="entry name" value="RAS SUPPRESSOR PROTEIN 1"/>
    <property type="match status" value="1"/>
</dbReference>
<dbReference type="InterPro" id="IPR050216">
    <property type="entry name" value="LRR_domain-containing"/>
</dbReference>
<dbReference type="SMART" id="SM00369">
    <property type="entry name" value="LRR_TYP"/>
    <property type="match status" value="5"/>
</dbReference>
<dbReference type="InterPro" id="IPR011009">
    <property type="entry name" value="Kinase-like_dom_sf"/>
</dbReference>
<dbReference type="KEGG" id="chu:CHU_2142"/>
<evidence type="ECO:0000259" key="4">
    <source>
        <dbReference type="PROSITE" id="PS50011"/>
    </source>
</evidence>
<keyword evidence="2" id="KW-0677">Repeat</keyword>
<dbReference type="InterPro" id="IPR001611">
    <property type="entry name" value="Leu-rich_rpt"/>
</dbReference>
<dbReference type="SUPFAM" id="SSF52058">
    <property type="entry name" value="L domain-like"/>
    <property type="match status" value="1"/>
</dbReference>
<evidence type="ECO:0000313" key="5">
    <source>
        <dbReference type="EMBL" id="ABG59405.1"/>
    </source>
</evidence>
<dbReference type="EMBL" id="CP000383">
    <property type="protein sequence ID" value="ABG59405.1"/>
    <property type="molecule type" value="Genomic_DNA"/>
</dbReference>
<keyword evidence="5" id="KW-0418">Kinase</keyword>
<dbReference type="OrthoDB" id="8532199at2"/>
<keyword evidence="3" id="KW-0547">Nucleotide-binding</keyword>
<dbReference type="SUPFAM" id="SSF56112">
    <property type="entry name" value="Protein kinase-like (PK-like)"/>
    <property type="match status" value="1"/>
</dbReference>
<dbReference type="GO" id="GO:0004674">
    <property type="term" value="F:protein serine/threonine kinase activity"/>
    <property type="evidence" value="ECO:0007669"/>
    <property type="project" value="UniProtKB-KW"/>
</dbReference>
<sequence length="439" mass="48579">MHTLEQLRAGALTGIQALKLSENLTEVPAEVFQLADTLEILDLSGNRLHSLPQEMACLTRLRILFLSDNDFTIFPEVLKELKQLDMLGIKANNIQVIAEDAIPVSLRWLILTDNCIEALPVSIGRCTKLQKVMLAGNQLSGLPDELAACRNIELLRISANNMHTFPEVVKQLPRLAWLAYSSNPFQVNRSSFNALPVIAWENVALMEQLGAGASGIIYKARLNTGKSPEDVAVKVFKGAVTSDGLPEDEMTACMQAGRNSHLVSVLGVIGGHPEGMHGLVMELIPAEYKNLGRPPSFVTCTRDTFAAGTRFTAQQMLLILKGVAEAAKQLHDNGIMHGDLYAHNTLINEKYHSLFGDFGAATLYDKNNRDEAFFLERLDVRAFGCLADDLLQYSVCTKEDEWCLETLKRLSAGCMNEEPDKRPAFNTIVYELQLLQNTH</sequence>
<accession>A0A6N4SSP6</accession>
<dbReference type="Pfam" id="PF07714">
    <property type="entry name" value="PK_Tyr_Ser-Thr"/>
    <property type="match status" value="1"/>
</dbReference>
<dbReference type="InterPro" id="IPR000719">
    <property type="entry name" value="Prot_kinase_dom"/>
</dbReference>
<dbReference type="RefSeq" id="WP_011585522.1">
    <property type="nucleotide sequence ID" value="NC_008255.1"/>
</dbReference>
<reference evidence="5 6" key="1">
    <citation type="journal article" date="2007" name="Appl. Environ. Microbiol.">
        <title>Genome sequence of the cellulolytic gliding bacterium Cytophaga hutchinsonii.</title>
        <authorList>
            <person name="Xie G."/>
            <person name="Bruce D.C."/>
            <person name="Challacombe J.F."/>
            <person name="Chertkov O."/>
            <person name="Detter J.C."/>
            <person name="Gilna P."/>
            <person name="Han C.S."/>
            <person name="Lucas S."/>
            <person name="Misra M."/>
            <person name="Myers G.L."/>
            <person name="Richardson P."/>
            <person name="Tapia R."/>
            <person name="Thayer N."/>
            <person name="Thompson L.S."/>
            <person name="Brettin T.S."/>
            <person name="Henrissat B."/>
            <person name="Wilson D.B."/>
            <person name="McBride M.J."/>
        </authorList>
    </citation>
    <scope>NUCLEOTIDE SEQUENCE [LARGE SCALE GENOMIC DNA]</scope>
    <source>
        <strain evidence="6">ATCC 33406 / DSM 1761 / CIP 103989 / NBRC 15051 / NCIMB 9469 / D465</strain>
    </source>
</reference>
<keyword evidence="1" id="KW-0433">Leucine-rich repeat</keyword>
<dbReference type="GO" id="GO:0005737">
    <property type="term" value="C:cytoplasm"/>
    <property type="evidence" value="ECO:0007669"/>
    <property type="project" value="TreeGrafter"/>
</dbReference>
<dbReference type="PANTHER" id="PTHR48051">
    <property type="match status" value="1"/>
</dbReference>
<evidence type="ECO:0000256" key="1">
    <source>
        <dbReference type="ARBA" id="ARBA00022614"/>
    </source>
</evidence>
<evidence type="ECO:0000256" key="3">
    <source>
        <dbReference type="PROSITE-ProRule" id="PRU10141"/>
    </source>
</evidence>
<name>A0A6N4SSP6_CYTH3</name>
<feature type="binding site" evidence="3">
    <location>
        <position position="234"/>
    </location>
    <ligand>
        <name>ATP</name>
        <dbReference type="ChEBI" id="CHEBI:30616"/>
    </ligand>
</feature>
<dbReference type="Gene3D" id="1.10.510.10">
    <property type="entry name" value="Transferase(Phosphotransferase) domain 1"/>
    <property type="match status" value="1"/>
</dbReference>
<organism evidence="5 6">
    <name type="scientific">Cytophaga hutchinsonii (strain ATCC 33406 / DSM 1761 / CIP 103989 / NBRC 15051 / NCIMB 9469 / D465)</name>
    <dbReference type="NCBI Taxonomy" id="269798"/>
    <lineage>
        <taxon>Bacteria</taxon>
        <taxon>Pseudomonadati</taxon>
        <taxon>Bacteroidota</taxon>
        <taxon>Cytophagia</taxon>
        <taxon>Cytophagales</taxon>
        <taxon>Cytophagaceae</taxon>
        <taxon>Cytophaga</taxon>
    </lineage>
</organism>
<dbReference type="PROSITE" id="PS50011">
    <property type="entry name" value="PROTEIN_KINASE_DOM"/>
    <property type="match status" value="1"/>
</dbReference>
<feature type="domain" description="Protein kinase" evidence="4">
    <location>
        <begin position="203"/>
        <end position="439"/>
    </location>
</feature>